<protein>
    <submittedName>
        <fullName evidence="3">Pyridoxamine 5-phosphate oxidase</fullName>
    </submittedName>
</protein>
<feature type="region of interest" description="Disordered" evidence="1">
    <location>
        <begin position="197"/>
        <end position="218"/>
    </location>
</feature>
<dbReference type="PANTHER" id="PTHR42815:SF2">
    <property type="entry name" value="FAD-BINDING, PUTATIVE (AFU_ORTHOLOGUE AFUA_6G07600)-RELATED"/>
    <property type="match status" value="1"/>
</dbReference>
<dbReference type="AlphaFoldDB" id="A0A848K775"/>
<reference evidence="3 4" key="1">
    <citation type="submission" date="2019-05" db="EMBL/GenBank/DDBJ databases">
        <authorList>
            <person name="Lee S.D."/>
        </authorList>
    </citation>
    <scope>NUCLEOTIDE SEQUENCE [LARGE SCALE GENOMIC DNA]</scope>
    <source>
        <strain evidence="3 4">YC2-7</strain>
    </source>
</reference>
<dbReference type="Pfam" id="PF01243">
    <property type="entry name" value="PNPOx_N"/>
    <property type="match status" value="1"/>
</dbReference>
<organism evidence="3 4">
    <name type="scientific">Antrihabitans stalactiti</name>
    <dbReference type="NCBI Taxonomy" id="2584121"/>
    <lineage>
        <taxon>Bacteria</taxon>
        <taxon>Bacillati</taxon>
        <taxon>Actinomycetota</taxon>
        <taxon>Actinomycetes</taxon>
        <taxon>Mycobacteriales</taxon>
        <taxon>Nocardiaceae</taxon>
        <taxon>Antrihabitans</taxon>
    </lineage>
</organism>
<sequence>MTERSSPTADLRPGSAGEHHLQNSFGTTERADRFYADQLLDHLNDRMIEFVGRQDMAFIATADAAGECDSTFRAGTPGFIQVIDERTVAYPEYRGNGVLASLGNISENPHVAILLIDFVSDLIGLHINGTAEIVGNTAGDSPVGRTPERWVLVHVEEAYIHCRKHIPRMVPAPRQRAWGTDNPLTKGGDFFAAKAERQEPATVAEPAREHPVTAESIA</sequence>
<dbReference type="Gene3D" id="2.30.110.10">
    <property type="entry name" value="Electron Transport, Fmn-binding Protein, Chain A"/>
    <property type="match status" value="1"/>
</dbReference>
<evidence type="ECO:0000256" key="1">
    <source>
        <dbReference type="SAM" id="MobiDB-lite"/>
    </source>
</evidence>
<dbReference type="PANTHER" id="PTHR42815">
    <property type="entry name" value="FAD-BINDING, PUTATIVE (AFU_ORTHOLOGUE AFUA_6G07600)-RELATED"/>
    <property type="match status" value="1"/>
</dbReference>
<feature type="region of interest" description="Disordered" evidence="1">
    <location>
        <begin position="1"/>
        <end position="23"/>
    </location>
</feature>
<keyword evidence="4" id="KW-1185">Reference proteome</keyword>
<dbReference type="RefSeq" id="WP_169585163.1">
    <property type="nucleotide sequence ID" value="NZ_VCQU01000001.1"/>
</dbReference>
<dbReference type="EMBL" id="VCQU01000001">
    <property type="protein sequence ID" value="NMN93446.1"/>
    <property type="molecule type" value="Genomic_DNA"/>
</dbReference>
<reference evidence="3 4" key="2">
    <citation type="submission" date="2020-06" db="EMBL/GenBank/DDBJ databases">
        <title>Antribacter stalactiti gen. nov., sp. nov., a new member of the family Nacardiaceae isolated from a cave.</title>
        <authorList>
            <person name="Kim I.S."/>
        </authorList>
    </citation>
    <scope>NUCLEOTIDE SEQUENCE [LARGE SCALE GENOMIC DNA]</scope>
    <source>
        <strain evidence="3 4">YC2-7</strain>
    </source>
</reference>
<accession>A0A848K775</accession>
<evidence type="ECO:0000259" key="2">
    <source>
        <dbReference type="Pfam" id="PF01243"/>
    </source>
</evidence>
<dbReference type="Proteomes" id="UP000535543">
    <property type="component" value="Unassembled WGS sequence"/>
</dbReference>
<dbReference type="InterPro" id="IPR011576">
    <property type="entry name" value="Pyridox_Oxase_N"/>
</dbReference>
<dbReference type="InterPro" id="IPR012349">
    <property type="entry name" value="Split_barrel_FMN-bd"/>
</dbReference>
<proteinExistence type="predicted"/>
<dbReference type="SUPFAM" id="SSF50475">
    <property type="entry name" value="FMN-binding split barrel"/>
    <property type="match status" value="1"/>
</dbReference>
<evidence type="ECO:0000313" key="4">
    <source>
        <dbReference type="Proteomes" id="UP000535543"/>
    </source>
</evidence>
<comment type="caution">
    <text evidence="3">The sequence shown here is derived from an EMBL/GenBank/DDBJ whole genome shotgun (WGS) entry which is preliminary data.</text>
</comment>
<gene>
    <name evidence="3" type="ORF">FGL95_00155</name>
</gene>
<name>A0A848K775_9NOCA</name>
<feature type="domain" description="Pyridoxamine 5'-phosphate oxidase N-terminal" evidence="2">
    <location>
        <begin position="45"/>
        <end position="137"/>
    </location>
</feature>
<evidence type="ECO:0000313" key="3">
    <source>
        <dbReference type="EMBL" id="NMN93446.1"/>
    </source>
</evidence>